<evidence type="ECO:0000256" key="3">
    <source>
        <dbReference type="ARBA" id="ARBA00023012"/>
    </source>
</evidence>
<dbReference type="RefSeq" id="WP_184481826.1">
    <property type="nucleotide sequence ID" value="NZ_JACHIV010000001.1"/>
</dbReference>
<dbReference type="Pfam" id="PF07730">
    <property type="entry name" value="HisKA_3"/>
    <property type="match status" value="1"/>
</dbReference>
<keyword evidence="4" id="KW-0472">Membrane</keyword>
<dbReference type="GO" id="GO:0016020">
    <property type="term" value="C:membrane"/>
    <property type="evidence" value="ECO:0007669"/>
    <property type="project" value="InterPro"/>
</dbReference>
<dbReference type="EC" id="2.7.13.3" evidence="6"/>
<protein>
    <submittedName>
        <fullName evidence="6">Two-component system sensor histidine kinase DesK</fullName>
        <ecNumber evidence="6">2.7.13.3</ecNumber>
    </submittedName>
</protein>
<keyword evidence="7" id="KW-1185">Reference proteome</keyword>
<dbReference type="EMBL" id="JACHIV010000001">
    <property type="protein sequence ID" value="MBB5071462.1"/>
    <property type="molecule type" value="Genomic_DNA"/>
</dbReference>
<evidence type="ECO:0000256" key="2">
    <source>
        <dbReference type="ARBA" id="ARBA00022777"/>
    </source>
</evidence>
<dbReference type="Gene3D" id="3.30.565.10">
    <property type="entry name" value="Histidine kinase-like ATPase, C-terminal domain"/>
    <property type="match status" value="1"/>
</dbReference>
<dbReference type="PANTHER" id="PTHR24421">
    <property type="entry name" value="NITRATE/NITRITE SENSOR PROTEIN NARX-RELATED"/>
    <property type="match status" value="1"/>
</dbReference>
<accession>A0A840NQS4</accession>
<comment type="caution">
    <text evidence="6">The sequence shown here is derived from an EMBL/GenBank/DDBJ whole genome shotgun (WGS) entry which is preliminary data.</text>
</comment>
<keyword evidence="4" id="KW-1133">Transmembrane helix</keyword>
<dbReference type="Gene3D" id="1.20.5.1930">
    <property type="match status" value="1"/>
</dbReference>
<dbReference type="InterPro" id="IPR036890">
    <property type="entry name" value="HATPase_C_sf"/>
</dbReference>
<dbReference type="GO" id="GO:0000155">
    <property type="term" value="F:phosphorelay sensor kinase activity"/>
    <property type="evidence" value="ECO:0007669"/>
    <property type="project" value="InterPro"/>
</dbReference>
<dbReference type="AlphaFoldDB" id="A0A840NQS4"/>
<feature type="transmembrane region" description="Helical" evidence="4">
    <location>
        <begin position="86"/>
        <end position="103"/>
    </location>
</feature>
<gene>
    <name evidence="6" type="ORF">BJ969_004550</name>
</gene>
<keyword evidence="2 6" id="KW-0418">Kinase</keyword>
<organism evidence="6 7">
    <name type="scientific">Saccharopolyspora gloriosae</name>
    <dbReference type="NCBI Taxonomy" id="455344"/>
    <lineage>
        <taxon>Bacteria</taxon>
        <taxon>Bacillati</taxon>
        <taxon>Actinomycetota</taxon>
        <taxon>Actinomycetes</taxon>
        <taxon>Pseudonocardiales</taxon>
        <taxon>Pseudonocardiaceae</taxon>
        <taxon>Saccharopolyspora</taxon>
    </lineage>
</organism>
<dbReference type="InterPro" id="IPR050482">
    <property type="entry name" value="Sensor_HK_TwoCompSys"/>
</dbReference>
<sequence length="402" mass="42508">MAEFRTPLDPPHPVDRSTLRWIEGYAALTQSALALIAGFLPLQQLLGERQWSGGDTAKTLLLVVSTGCSLWLLGRSLFPGKHPRRAHIRVIGTVAALIFWAFDGPVAESAWISALPIAVGIITWVESEQSWRAAVVRIAAGCSLVVLVGVAAGAGSGRSIAVAGMGAGICAGLTTAVLCQNWVSRLVLTLDQLRAVSADLAVARERLRFAGDLHDIQGQHLQVIALEAGLLPKLLAKDPDAAVERARRLQSLATAALDEMHAVVHDYRAVHLAEELANAVRILESAGVGTRIDGSAEDIPESIAPMFGLLIREGVTNIIRHSRGSSCSVTISAQPDYRVTILNDGVSGGVEGAGPDRGIAGLQDRFAELGGTVRHRCRNGREHELSGMIPAGATANCGEGRR</sequence>
<evidence type="ECO:0000256" key="1">
    <source>
        <dbReference type="ARBA" id="ARBA00022679"/>
    </source>
</evidence>
<dbReference type="Proteomes" id="UP000580474">
    <property type="component" value="Unassembled WGS sequence"/>
</dbReference>
<evidence type="ECO:0000256" key="4">
    <source>
        <dbReference type="SAM" id="Phobius"/>
    </source>
</evidence>
<feature type="transmembrane region" description="Helical" evidence="4">
    <location>
        <begin position="21"/>
        <end position="42"/>
    </location>
</feature>
<name>A0A840NQS4_9PSEU</name>
<feature type="transmembrane region" description="Helical" evidence="4">
    <location>
        <begin position="134"/>
        <end position="154"/>
    </location>
</feature>
<feature type="transmembrane region" description="Helical" evidence="4">
    <location>
        <begin position="160"/>
        <end position="179"/>
    </location>
</feature>
<evidence type="ECO:0000313" key="6">
    <source>
        <dbReference type="EMBL" id="MBB5071462.1"/>
    </source>
</evidence>
<proteinExistence type="predicted"/>
<keyword evidence="3" id="KW-0902">Two-component regulatory system</keyword>
<feature type="domain" description="Signal transduction histidine kinase subgroup 3 dimerisation and phosphoacceptor" evidence="5">
    <location>
        <begin position="205"/>
        <end position="270"/>
    </location>
</feature>
<dbReference type="PANTHER" id="PTHR24421:SF63">
    <property type="entry name" value="SENSOR HISTIDINE KINASE DESK"/>
    <property type="match status" value="1"/>
</dbReference>
<keyword evidence="1 6" id="KW-0808">Transferase</keyword>
<dbReference type="InterPro" id="IPR011712">
    <property type="entry name" value="Sig_transdc_His_kin_sub3_dim/P"/>
</dbReference>
<reference evidence="6 7" key="1">
    <citation type="submission" date="2020-08" db="EMBL/GenBank/DDBJ databases">
        <title>Sequencing the genomes of 1000 actinobacteria strains.</title>
        <authorList>
            <person name="Klenk H.-P."/>
        </authorList>
    </citation>
    <scope>NUCLEOTIDE SEQUENCE [LARGE SCALE GENOMIC DNA]</scope>
    <source>
        <strain evidence="6 7">DSM 45582</strain>
    </source>
</reference>
<evidence type="ECO:0000313" key="7">
    <source>
        <dbReference type="Proteomes" id="UP000580474"/>
    </source>
</evidence>
<keyword evidence="4" id="KW-0812">Transmembrane</keyword>
<dbReference type="GO" id="GO:0046983">
    <property type="term" value="F:protein dimerization activity"/>
    <property type="evidence" value="ECO:0007669"/>
    <property type="project" value="InterPro"/>
</dbReference>
<evidence type="ECO:0000259" key="5">
    <source>
        <dbReference type="Pfam" id="PF07730"/>
    </source>
</evidence>
<feature type="transmembrane region" description="Helical" evidence="4">
    <location>
        <begin position="57"/>
        <end position="74"/>
    </location>
</feature>